<protein>
    <recommendedName>
        <fullName evidence="5">DUF2946 domain-containing protein</fullName>
    </recommendedName>
</protein>
<dbReference type="EMBL" id="JBHSMZ010000004">
    <property type="protein sequence ID" value="MFC5548319.1"/>
    <property type="molecule type" value="Genomic_DNA"/>
</dbReference>
<gene>
    <name evidence="3" type="ORF">ACFPO9_07290</name>
</gene>
<accession>A0ABW0RVU5</accession>
<evidence type="ECO:0000313" key="4">
    <source>
        <dbReference type="Proteomes" id="UP001596086"/>
    </source>
</evidence>
<dbReference type="Proteomes" id="UP001596086">
    <property type="component" value="Unassembled WGS sequence"/>
</dbReference>
<feature type="signal peptide" evidence="2">
    <location>
        <begin position="1"/>
        <end position="20"/>
    </location>
</feature>
<comment type="caution">
    <text evidence="3">The sequence shown here is derived from an EMBL/GenBank/DDBJ whole genome shotgun (WGS) entry which is preliminary data.</text>
</comment>
<name>A0ABW0RVU5_9BURK</name>
<evidence type="ECO:0000256" key="1">
    <source>
        <dbReference type="SAM" id="MobiDB-lite"/>
    </source>
</evidence>
<sequence>MRRWIIIMLLLVYPFQVALAVADQCCVTTPAGVTHHSAAPGDGATAAQAVAAAADGQGALADPHCAACVFGHIFYLPSGSIDLPAAAHHMERTAFTLPGPTAPPRRRLERPKWSSAAE</sequence>
<feature type="chain" id="PRO_5045378164" description="DUF2946 domain-containing protein" evidence="2">
    <location>
        <begin position="21"/>
        <end position="118"/>
    </location>
</feature>
<organism evidence="3 4">
    <name type="scientific">Massilia aerilata</name>
    <dbReference type="NCBI Taxonomy" id="453817"/>
    <lineage>
        <taxon>Bacteria</taxon>
        <taxon>Pseudomonadati</taxon>
        <taxon>Pseudomonadota</taxon>
        <taxon>Betaproteobacteria</taxon>
        <taxon>Burkholderiales</taxon>
        <taxon>Oxalobacteraceae</taxon>
        <taxon>Telluria group</taxon>
        <taxon>Massilia</taxon>
    </lineage>
</organism>
<evidence type="ECO:0008006" key="5">
    <source>
        <dbReference type="Google" id="ProtNLM"/>
    </source>
</evidence>
<keyword evidence="4" id="KW-1185">Reference proteome</keyword>
<dbReference type="RefSeq" id="WP_379768922.1">
    <property type="nucleotide sequence ID" value="NZ_JBHSMZ010000004.1"/>
</dbReference>
<evidence type="ECO:0000313" key="3">
    <source>
        <dbReference type="EMBL" id="MFC5548319.1"/>
    </source>
</evidence>
<keyword evidence="2" id="KW-0732">Signal</keyword>
<reference evidence="4" key="1">
    <citation type="journal article" date="2019" name="Int. J. Syst. Evol. Microbiol.">
        <title>The Global Catalogue of Microorganisms (GCM) 10K type strain sequencing project: providing services to taxonomists for standard genome sequencing and annotation.</title>
        <authorList>
            <consortium name="The Broad Institute Genomics Platform"/>
            <consortium name="The Broad Institute Genome Sequencing Center for Infectious Disease"/>
            <person name="Wu L."/>
            <person name="Ma J."/>
        </authorList>
    </citation>
    <scope>NUCLEOTIDE SEQUENCE [LARGE SCALE GENOMIC DNA]</scope>
    <source>
        <strain evidence="4">CGMCC 4.5798</strain>
    </source>
</reference>
<proteinExistence type="predicted"/>
<evidence type="ECO:0000256" key="2">
    <source>
        <dbReference type="SAM" id="SignalP"/>
    </source>
</evidence>
<feature type="region of interest" description="Disordered" evidence="1">
    <location>
        <begin position="94"/>
        <end position="118"/>
    </location>
</feature>